<dbReference type="STRING" id="266779.Meso_3685"/>
<dbReference type="SUPFAM" id="SSF51735">
    <property type="entry name" value="NAD(P)-binding Rossmann-fold domains"/>
    <property type="match status" value="1"/>
</dbReference>
<dbReference type="NCBIfam" id="NF005495">
    <property type="entry name" value="PRK07109.1"/>
    <property type="match status" value="1"/>
</dbReference>
<evidence type="ECO:0000256" key="4">
    <source>
        <dbReference type="SAM" id="Phobius"/>
    </source>
</evidence>
<dbReference type="InterPro" id="IPR036291">
    <property type="entry name" value="NAD(P)-bd_dom_sf"/>
</dbReference>
<dbReference type="InterPro" id="IPR002347">
    <property type="entry name" value="SDR_fam"/>
</dbReference>
<evidence type="ECO:0000313" key="6">
    <source>
        <dbReference type="EMBL" id="ABG65053.1"/>
    </source>
</evidence>
<evidence type="ECO:0000259" key="5">
    <source>
        <dbReference type="SMART" id="SM00822"/>
    </source>
</evidence>
<dbReference type="OrthoDB" id="335726at2"/>
<feature type="domain" description="Ketoreductase" evidence="5">
    <location>
        <begin position="12"/>
        <end position="198"/>
    </location>
</feature>
<reference evidence="6" key="1">
    <citation type="submission" date="2006-06" db="EMBL/GenBank/DDBJ databases">
        <title>Complete sequence of chromosome of Chelativorans sp. BNC1.</title>
        <authorList>
            <consortium name="US DOE Joint Genome Institute"/>
            <person name="Copeland A."/>
            <person name="Lucas S."/>
            <person name="Lapidus A."/>
            <person name="Barry K."/>
            <person name="Detter J.C."/>
            <person name="Glavina del Rio T."/>
            <person name="Hammon N."/>
            <person name="Israni S."/>
            <person name="Dalin E."/>
            <person name="Tice H."/>
            <person name="Pitluck S."/>
            <person name="Chertkov O."/>
            <person name="Brettin T."/>
            <person name="Bruce D."/>
            <person name="Han C."/>
            <person name="Tapia R."/>
            <person name="Gilna P."/>
            <person name="Schmutz J."/>
            <person name="Larimer F."/>
            <person name="Land M."/>
            <person name="Hauser L."/>
            <person name="Kyrpides N."/>
            <person name="Mikhailova N."/>
            <person name="Richardson P."/>
        </authorList>
    </citation>
    <scope>NUCLEOTIDE SEQUENCE</scope>
    <source>
        <strain evidence="6">BNC1</strain>
    </source>
</reference>
<organism evidence="6">
    <name type="scientific">Chelativorans sp. (strain BNC1)</name>
    <dbReference type="NCBI Taxonomy" id="266779"/>
    <lineage>
        <taxon>Bacteria</taxon>
        <taxon>Pseudomonadati</taxon>
        <taxon>Pseudomonadota</taxon>
        <taxon>Alphaproteobacteria</taxon>
        <taxon>Hyphomicrobiales</taxon>
        <taxon>Phyllobacteriaceae</taxon>
        <taxon>Chelativorans</taxon>
    </lineage>
</organism>
<dbReference type="KEGG" id="mes:Meso_3685"/>
<evidence type="ECO:0000256" key="1">
    <source>
        <dbReference type="ARBA" id="ARBA00006484"/>
    </source>
</evidence>
<dbReference type="InterPro" id="IPR057326">
    <property type="entry name" value="KR_dom"/>
</dbReference>
<comment type="similarity">
    <text evidence="1 3">Belongs to the short-chain dehydrogenases/reductases (SDR) family.</text>
</comment>
<keyword evidence="4" id="KW-0472">Membrane</keyword>
<dbReference type="PRINTS" id="PR00081">
    <property type="entry name" value="GDHRDH"/>
</dbReference>
<evidence type="ECO:0000256" key="3">
    <source>
        <dbReference type="RuleBase" id="RU000363"/>
    </source>
</evidence>
<dbReference type="AlphaFoldDB" id="Q11C22"/>
<dbReference type="GO" id="GO:0016491">
    <property type="term" value="F:oxidoreductase activity"/>
    <property type="evidence" value="ECO:0007669"/>
    <property type="project" value="UniProtKB-KW"/>
</dbReference>
<keyword evidence="4" id="KW-0812">Transmembrane</keyword>
<dbReference type="Gene3D" id="3.40.50.720">
    <property type="entry name" value="NAD(P)-binding Rossmann-like Domain"/>
    <property type="match status" value="1"/>
</dbReference>
<dbReference type="PANTHER" id="PTHR44196">
    <property type="entry name" value="DEHYDROGENASE/REDUCTASE SDR FAMILY MEMBER 7B"/>
    <property type="match status" value="1"/>
</dbReference>
<protein>
    <submittedName>
        <fullName evidence="6">Short-chain dehydrogenase/reductase SDR</fullName>
    </submittedName>
</protein>
<dbReference type="Pfam" id="PF00106">
    <property type="entry name" value="adh_short"/>
    <property type="match status" value="1"/>
</dbReference>
<sequence length="346" mass="37830">MARRRSGEARREVVVITGASAGVGRAVAHRFARSGAAVALIARDQAALEETKAEVEAEGGHAMVLPLDLADSDAVFAAARDIEEELGPIDVWINNAMATIFSPLSEIRPEEFRRVTETTYLGYVHGTMAALQHMRRRNRGVIVQVGSALSYRGIPLQSAYCGAKHAIRGFTDSLRCELIHERSRIKLTTVHLPAVNTPQFDWARTHLANEPRPVAPVFQPEVAAEAIFDASRNPRREVWLGSSTAQVILGNALAPWLLDRYLARVCYEGQQRQRQLPRGRADNLFHPVHEPHSTHGSFDKEASSSALAFSENTLRIAAAVAGLGAAMIVGVLARGALSARSFPRRR</sequence>
<evidence type="ECO:0000256" key="2">
    <source>
        <dbReference type="ARBA" id="ARBA00023002"/>
    </source>
</evidence>
<dbReference type="EMBL" id="CP000390">
    <property type="protein sequence ID" value="ABG65053.1"/>
    <property type="molecule type" value="Genomic_DNA"/>
</dbReference>
<dbReference type="HOGENOM" id="CLU_010194_2_1_5"/>
<name>Q11C22_CHESB</name>
<dbReference type="eggNOG" id="COG4221">
    <property type="taxonomic scope" value="Bacteria"/>
</dbReference>
<dbReference type="PROSITE" id="PS00061">
    <property type="entry name" value="ADH_SHORT"/>
    <property type="match status" value="1"/>
</dbReference>
<dbReference type="PANTHER" id="PTHR44196:SF1">
    <property type="entry name" value="DEHYDROGENASE_REDUCTASE SDR FAMILY MEMBER 7B"/>
    <property type="match status" value="1"/>
</dbReference>
<feature type="transmembrane region" description="Helical" evidence="4">
    <location>
        <begin position="316"/>
        <end position="337"/>
    </location>
</feature>
<keyword evidence="4" id="KW-1133">Transmembrane helix</keyword>
<gene>
    <name evidence="6" type="ordered locus">Meso_3685</name>
</gene>
<dbReference type="SMART" id="SM00822">
    <property type="entry name" value="PKS_KR"/>
    <property type="match status" value="1"/>
</dbReference>
<accession>Q11C22</accession>
<proteinExistence type="inferred from homology"/>
<dbReference type="PRINTS" id="PR00080">
    <property type="entry name" value="SDRFAMILY"/>
</dbReference>
<dbReference type="GO" id="GO:0016020">
    <property type="term" value="C:membrane"/>
    <property type="evidence" value="ECO:0007669"/>
    <property type="project" value="TreeGrafter"/>
</dbReference>
<keyword evidence="2" id="KW-0560">Oxidoreductase</keyword>
<dbReference type="InterPro" id="IPR020904">
    <property type="entry name" value="Sc_DH/Rdtase_CS"/>
</dbReference>